<dbReference type="GO" id="GO:0004672">
    <property type="term" value="F:protein kinase activity"/>
    <property type="evidence" value="ECO:0007669"/>
    <property type="project" value="InterPro"/>
</dbReference>
<dbReference type="SUPFAM" id="SSF56112">
    <property type="entry name" value="Protein kinase-like (PK-like)"/>
    <property type="match status" value="1"/>
</dbReference>
<gene>
    <name evidence="2" type="ORF">Glove_421g135</name>
</gene>
<dbReference type="InterPro" id="IPR001245">
    <property type="entry name" value="Ser-Thr/Tyr_kinase_cat_dom"/>
</dbReference>
<dbReference type="GO" id="GO:0005524">
    <property type="term" value="F:ATP binding"/>
    <property type="evidence" value="ECO:0007669"/>
    <property type="project" value="InterPro"/>
</dbReference>
<organism evidence="2 3">
    <name type="scientific">Diversispora epigaea</name>
    <dbReference type="NCBI Taxonomy" id="1348612"/>
    <lineage>
        <taxon>Eukaryota</taxon>
        <taxon>Fungi</taxon>
        <taxon>Fungi incertae sedis</taxon>
        <taxon>Mucoromycota</taxon>
        <taxon>Glomeromycotina</taxon>
        <taxon>Glomeromycetes</taxon>
        <taxon>Diversisporales</taxon>
        <taxon>Diversisporaceae</taxon>
        <taxon>Diversispora</taxon>
    </lineage>
</organism>
<sequence length="163" mass="18713">MEGYPKNIIENEKSPTKNEKNFLLDVLQKCRQKNTAPNNVIEWIEYDLTEGGCATIYTSIGRMDTILIVWVTLSFTLDSTPDFFAWRISDLGFSDQLTNHQIASEGISYIAPEVLCSEIYTTKPDIFSTDILMWEVIKAPFDSEYEHDFDLVLDIVKDVDKDL</sequence>
<dbReference type="Gene3D" id="1.10.510.10">
    <property type="entry name" value="Transferase(Phosphotransferase) domain 1"/>
    <property type="match status" value="1"/>
</dbReference>
<dbReference type="OrthoDB" id="4062651at2759"/>
<dbReference type="InterPro" id="IPR011009">
    <property type="entry name" value="Kinase-like_dom_sf"/>
</dbReference>
<dbReference type="PROSITE" id="PS50011">
    <property type="entry name" value="PROTEIN_KINASE_DOM"/>
    <property type="match status" value="1"/>
</dbReference>
<proteinExistence type="predicted"/>
<dbReference type="EMBL" id="PQFF01000373">
    <property type="protein sequence ID" value="RHZ54917.1"/>
    <property type="molecule type" value="Genomic_DNA"/>
</dbReference>
<name>A0A397GWA3_9GLOM</name>
<protein>
    <recommendedName>
        <fullName evidence="1">Protein kinase domain-containing protein</fullName>
    </recommendedName>
</protein>
<feature type="domain" description="Protein kinase" evidence="1">
    <location>
        <begin position="1"/>
        <end position="163"/>
    </location>
</feature>
<evidence type="ECO:0000259" key="1">
    <source>
        <dbReference type="PROSITE" id="PS50011"/>
    </source>
</evidence>
<comment type="caution">
    <text evidence="2">The sequence shown here is derived from an EMBL/GenBank/DDBJ whole genome shotgun (WGS) entry which is preliminary data.</text>
</comment>
<dbReference type="InterPro" id="IPR000719">
    <property type="entry name" value="Prot_kinase_dom"/>
</dbReference>
<keyword evidence="3" id="KW-1185">Reference proteome</keyword>
<dbReference type="AlphaFoldDB" id="A0A397GWA3"/>
<dbReference type="Pfam" id="PF07714">
    <property type="entry name" value="PK_Tyr_Ser-Thr"/>
    <property type="match status" value="1"/>
</dbReference>
<dbReference type="Proteomes" id="UP000266861">
    <property type="component" value="Unassembled WGS sequence"/>
</dbReference>
<reference evidence="2 3" key="1">
    <citation type="submission" date="2018-08" db="EMBL/GenBank/DDBJ databases">
        <title>Genome and evolution of the arbuscular mycorrhizal fungus Diversispora epigaea (formerly Glomus versiforme) and its bacterial endosymbionts.</title>
        <authorList>
            <person name="Sun X."/>
            <person name="Fei Z."/>
            <person name="Harrison M."/>
        </authorList>
    </citation>
    <scope>NUCLEOTIDE SEQUENCE [LARGE SCALE GENOMIC DNA]</scope>
    <source>
        <strain evidence="2 3">IT104</strain>
    </source>
</reference>
<evidence type="ECO:0000313" key="2">
    <source>
        <dbReference type="EMBL" id="RHZ54917.1"/>
    </source>
</evidence>
<accession>A0A397GWA3</accession>
<evidence type="ECO:0000313" key="3">
    <source>
        <dbReference type="Proteomes" id="UP000266861"/>
    </source>
</evidence>